<keyword evidence="6" id="KW-1185">Reference proteome</keyword>
<dbReference type="GO" id="GO:0008449">
    <property type="term" value="F:N-acetylglucosamine-6-sulfatase activity"/>
    <property type="evidence" value="ECO:0007669"/>
    <property type="project" value="InterPro"/>
</dbReference>
<feature type="region of interest" description="Disordered" evidence="2">
    <location>
        <begin position="228"/>
        <end position="251"/>
    </location>
</feature>
<dbReference type="AlphaFoldDB" id="A0A918A051"/>
<organism evidence="5 6">
    <name type="scientific">Nonomuraea glycinis</name>
    <dbReference type="NCBI Taxonomy" id="2047744"/>
    <lineage>
        <taxon>Bacteria</taxon>
        <taxon>Bacillati</taxon>
        <taxon>Actinomycetota</taxon>
        <taxon>Actinomycetes</taxon>
        <taxon>Streptosporangiales</taxon>
        <taxon>Streptosporangiaceae</taxon>
        <taxon>Nonomuraea</taxon>
    </lineage>
</organism>
<dbReference type="CDD" id="cd16147">
    <property type="entry name" value="G6S"/>
    <property type="match status" value="1"/>
</dbReference>
<evidence type="ECO:0000256" key="2">
    <source>
        <dbReference type="SAM" id="MobiDB-lite"/>
    </source>
</evidence>
<dbReference type="InterPro" id="IPR012251">
    <property type="entry name" value="GlcNAc_6-SO4ase"/>
</dbReference>
<dbReference type="SUPFAM" id="SSF53649">
    <property type="entry name" value="Alkaline phosphatase-like"/>
    <property type="match status" value="1"/>
</dbReference>
<sequence length="478" mass="53170">MCFVYKALCRLVCVLLLVLPVAQPAAASGGRPNIVFIVADDLDYGTLPYFPNITQHVVNEGTSFERFFVTNSWCCPSRSSILRSQYVHSHGVWTNTPPEGGFARFYELGLERSTIGTWMKDAGYRTALMGKYLNHYPGNVVPKTYVPPGWDEWAVPVSHLYREYGYRLNENGRVTRYGWGEEDYLSDVLAGKAGDFIAGSRTPFFLYLAPIAPHLPANSAVRHAGAFPGARAPRTPSFNREDVSREPEWLRSRPPLTKKQIRRVDRRYRNRMRAMLGVDDLVGSVVETLRETGKLDNTYIFFTSDNGFHQGTHRLPKGKTTPFEEAIKVPLVVRGPGIPRNVTIGEMGATVDLAPTISALGGAVPPPFAEGRSLLPVLHGGQPAVWRKNALIEFDRPTNRSSAAQTPVPPYRAVRTPRYTYVKYETGEEQLYDLRSDPYQLDNLAATASPELLTDLRARLEAMRTCAGANCLVADSTG</sequence>
<dbReference type="InterPro" id="IPR000917">
    <property type="entry name" value="Sulfatase_N"/>
</dbReference>
<keyword evidence="3" id="KW-0732">Signal</keyword>
<dbReference type="Gene3D" id="3.40.720.10">
    <property type="entry name" value="Alkaline Phosphatase, subunit A"/>
    <property type="match status" value="1"/>
</dbReference>
<feature type="modified residue" description="3-oxoalanine (Cys)" evidence="1">
    <location>
        <position position="74"/>
    </location>
</feature>
<gene>
    <name evidence="5" type="ORF">GCM10012278_09260</name>
</gene>
<dbReference type="GO" id="GO:0005539">
    <property type="term" value="F:glycosaminoglycan binding"/>
    <property type="evidence" value="ECO:0007669"/>
    <property type="project" value="TreeGrafter"/>
</dbReference>
<name>A0A918A051_9ACTN</name>
<comment type="PTM">
    <text evidence="1">The conversion to 3-oxoalanine (also known as C-formylglycine, FGly), of a serine or cysteine residue in prokaryotes and of a cysteine residue in eukaryotes, is critical for catalytic activity.</text>
</comment>
<evidence type="ECO:0000313" key="6">
    <source>
        <dbReference type="Proteomes" id="UP000660745"/>
    </source>
</evidence>
<evidence type="ECO:0000313" key="5">
    <source>
        <dbReference type="EMBL" id="GGP02355.1"/>
    </source>
</evidence>
<proteinExistence type="predicted"/>
<evidence type="ECO:0000256" key="1">
    <source>
        <dbReference type="PIRSR" id="PIRSR036666-50"/>
    </source>
</evidence>
<dbReference type="PANTHER" id="PTHR43108">
    <property type="entry name" value="N-ACETYLGLUCOSAMINE-6-SULFATASE FAMILY MEMBER"/>
    <property type="match status" value="1"/>
</dbReference>
<dbReference type="InterPro" id="IPR017850">
    <property type="entry name" value="Alkaline_phosphatase_core_sf"/>
</dbReference>
<feature type="compositionally biased region" description="Basic and acidic residues" evidence="2">
    <location>
        <begin position="239"/>
        <end position="251"/>
    </location>
</feature>
<dbReference type="EMBL" id="BMNK01000001">
    <property type="protein sequence ID" value="GGP02355.1"/>
    <property type="molecule type" value="Genomic_DNA"/>
</dbReference>
<evidence type="ECO:0000259" key="4">
    <source>
        <dbReference type="Pfam" id="PF00884"/>
    </source>
</evidence>
<feature type="domain" description="Sulfatase N-terminal" evidence="4">
    <location>
        <begin position="32"/>
        <end position="362"/>
    </location>
</feature>
<dbReference type="Proteomes" id="UP000660745">
    <property type="component" value="Unassembled WGS sequence"/>
</dbReference>
<dbReference type="RefSeq" id="WP_189137155.1">
    <property type="nucleotide sequence ID" value="NZ_JAIWLT010000019.1"/>
</dbReference>
<feature type="signal peptide" evidence="3">
    <location>
        <begin position="1"/>
        <end position="27"/>
    </location>
</feature>
<comment type="caution">
    <text evidence="5">The sequence shown here is derived from an EMBL/GenBank/DDBJ whole genome shotgun (WGS) entry which is preliminary data.</text>
</comment>
<reference evidence="5" key="2">
    <citation type="submission" date="2020-09" db="EMBL/GenBank/DDBJ databases">
        <authorList>
            <person name="Sun Q."/>
            <person name="Zhou Y."/>
        </authorList>
    </citation>
    <scope>NUCLEOTIDE SEQUENCE</scope>
    <source>
        <strain evidence="5">CGMCC 4.7430</strain>
    </source>
</reference>
<dbReference type="Pfam" id="PF00884">
    <property type="entry name" value="Sulfatase"/>
    <property type="match status" value="1"/>
</dbReference>
<feature type="chain" id="PRO_5038070242" evidence="3">
    <location>
        <begin position="28"/>
        <end position="478"/>
    </location>
</feature>
<accession>A0A918A051</accession>
<protein>
    <submittedName>
        <fullName evidence="5">Sulfatase</fullName>
    </submittedName>
</protein>
<reference evidence="5" key="1">
    <citation type="journal article" date="2014" name="Int. J. Syst. Evol. Microbiol.">
        <title>Complete genome sequence of Corynebacterium casei LMG S-19264T (=DSM 44701T), isolated from a smear-ripened cheese.</title>
        <authorList>
            <consortium name="US DOE Joint Genome Institute (JGI-PGF)"/>
            <person name="Walter F."/>
            <person name="Albersmeier A."/>
            <person name="Kalinowski J."/>
            <person name="Ruckert C."/>
        </authorList>
    </citation>
    <scope>NUCLEOTIDE SEQUENCE</scope>
    <source>
        <strain evidence="5">CGMCC 4.7430</strain>
    </source>
</reference>
<evidence type="ECO:0000256" key="3">
    <source>
        <dbReference type="SAM" id="SignalP"/>
    </source>
</evidence>
<dbReference type="GO" id="GO:0030203">
    <property type="term" value="P:glycosaminoglycan metabolic process"/>
    <property type="evidence" value="ECO:0007669"/>
    <property type="project" value="InterPro"/>
</dbReference>
<dbReference type="PIRSF" id="PIRSF036666">
    <property type="entry name" value="G6S"/>
    <property type="match status" value="1"/>
</dbReference>
<dbReference type="PANTHER" id="PTHR43108:SF8">
    <property type="entry name" value="SD21168P"/>
    <property type="match status" value="1"/>
</dbReference>